<dbReference type="InterPro" id="IPR036249">
    <property type="entry name" value="Thioredoxin-like_sf"/>
</dbReference>
<gene>
    <name evidence="9" type="ORF">J5N97_029791</name>
</gene>
<evidence type="ECO:0000256" key="3">
    <source>
        <dbReference type="ARBA" id="ARBA00006347"/>
    </source>
</evidence>
<evidence type="ECO:0000256" key="8">
    <source>
        <dbReference type="SAM" id="Coils"/>
    </source>
</evidence>
<dbReference type="FunFam" id="3.40.30.10:FF:000150">
    <property type="entry name" value="Protein disulfide-isomerase"/>
    <property type="match status" value="1"/>
</dbReference>
<evidence type="ECO:0000256" key="7">
    <source>
        <dbReference type="ARBA" id="ARBA00023284"/>
    </source>
</evidence>
<dbReference type="CDD" id="cd02981">
    <property type="entry name" value="PDI_b_family"/>
    <property type="match status" value="1"/>
</dbReference>
<keyword evidence="6" id="KW-0413">Isomerase</keyword>
<keyword evidence="5" id="KW-0256">Endoplasmic reticulum</keyword>
<dbReference type="AlphaFoldDB" id="A0A9D5BWD7"/>
<protein>
    <recommendedName>
        <fullName evidence="4">protein disulfide-isomerase</fullName>
        <ecNumber evidence="4">5.3.4.1</ecNumber>
    </recommendedName>
</protein>
<reference evidence="9" key="2">
    <citation type="journal article" date="2022" name="Hortic Res">
        <title>The genome of Dioscorea zingiberensis sheds light on the biosynthesis, origin and evolution of the medicinally important diosgenin saponins.</title>
        <authorList>
            <person name="Li Y."/>
            <person name="Tan C."/>
            <person name="Li Z."/>
            <person name="Guo J."/>
            <person name="Li S."/>
            <person name="Chen X."/>
            <person name="Wang C."/>
            <person name="Dai X."/>
            <person name="Yang H."/>
            <person name="Song W."/>
            <person name="Hou L."/>
            <person name="Xu J."/>
            <person name="Tong Z."/>
            <person name="Xu A."/>
            <person name="Yuan X."/>
            <person name="Wang W."/>
            <person name="Yang Q."/>
            <person name="Chen L."/>
            <person name="Sun Z."/>
            <person name="Wang K."/>
            <person name="Pan B."/>
            <person name="Chen J."/>
            <person name="Bao Y."/>
            <person name="Liu F."/>
            <person name="Qi X."/>
            <person name="Gang D.R."/>
            <person name="Wen J."/>
            <person name="Li J."/>
        </authorList>
    </citation>
    <scope>NUCLEOTIDE SEQUENCE</scope>
    <source>
        <strain evidence="9">Dzin_1.0</strain>
    </source>
</reference>
<dbReference type="Gene3D" id="3.40.30.10">
    <property type="entry name" value="Glutaredoxin"/>
    <property type="match status" value="1"/>
</dbReference>
<reference evidence="9" key="1">
    <citation type="submission" date="2021-03" db="EMBL/GenBank/DDBJ databases">
        <authorList>
            <person name="Li Z."/>
            <person name="Yang C."/>
        </authorList>
    </citation>
    <scope>NUCLEOTIDE SEQUENCE</scope>
    <source>
        <strain evidence="9">Dzin_1.0</strain>
        <tissue evidence="9">Leaf</tissue>
    </source>
</reference>
<dbReference type="Pfam" id="PF13848">
    <property type="entry name" value="Thioredoxin_6"/>
    <property type="match status" value="1"/>
</dbReference>
<comment type="caution">
    <text evidence="9">The sequence shown here is derived from an EMBL/GenBank/DDBJ whole genome shotgun (WGS) entry which is preliminary data.</text>
</comment>
<comment type="similarity">
    <text evidence="3">Belongs to the protein disulfide isomerase family.</text>
</comment>
<sequence length="316" mass="35709">MAVLSRSAEIAAFKERIDELERSEADLRASVETLQREVSEREEILEIMVRGEEGNEFVEKEEIREDLEEYSGDFTGATVPEGLDPGVPEVEDMALPLSGNQEGIFESLSRFPSTCIVEYLKKQVGPASFEIKSSDDASKLIDGKKVFIVGVFSEFSGKEYENFMDVAKKLLSDYDFGHTSDAKLLPHGDSAVKHPKVRLFKPFDELLVDTQDFQVDALERFIEVSSVPVVTLFNKDPSNHPYVIKFFNNPNEKVRINSSIRVMPDYLRSCLFPALPIPSLFPFLYFMIRDLQVAKRVEDVGFYAGFVALSLTLFSD</sequence>
<accession>A0A9D5BWD7</accession>
<dbReference type="GO" id="GO:0003756">
    <property type="term" value="F:protein disulfide isomerase activity"/>
    <property type="evidence" value="ECO:0007669"/>
    <property type="project" value="UniProtKB-EC"/>
</dbReference>
<evidence type="ECO:0000256" key="5">
    <source>
        <dbReference type="ARBA" id="ARBA00022824"/>
    </source>
</evidence>
<proteinExistence type="inferred from homology"/>
<comment type="catalytic activity">
    <reaction evidence="1">
        <text>Catalyzes the rearrangement of -S-S- bonds in proteins.</text>
        <dbReference type="EC" id="5.3.4.1"/>
    </reaction>
</comment>
<evidence type="ECO:0000256" key="1">
    <source>
        <dbReference type="ARBA" id="ARBA00001182"/>
    </source>
</evidence>
<dbReference type="EC" id="5.3.4.1" evidence="4"/>
<keyword evidence="8" id="KW-0175">Coiled coil</keyword>
<evidence type="ECO:0000313" key="10">
    <source>
        <dbReference type="Proteomes" id="UP001085076"/>
    </source>
</evidence>
<dbReference type="EMBL" id="JAGGNH010000010">
    <property type="protein sequence ID" value="KAJ0961963.1"/>
    <property type="molecule type" value="Genomic_DNA"/>
</dbReference>
<feature type="coiled-coil region" evidence="8">
    <location>
        <begin position="10"/>
        <end position="37"/>
    </location>
</feature>
<dbReference type="GO" id="GO:0006457">
    <property type="term" value="P:protein folding"/>
    <property type="evidence" value="ECO:0007669"/>
    <property type="project" value="TreeGrafter"/>
</dbReference>
<organism evidence="9 10">
    <name type="scientific">Dioscorea zingiberensis</name>
    <dbReference type="NCBI Taxonomy" id="325984"/>
    <lineage>
        <taxon>Eukaryota</taxon>
        <taxon>Viridiplantae</taxon>
        <taxon>Streptophyta</taxon>
        <taxon>Embryophyta</taxon>
        <taxon>Tracheophyta</taxon>
        <taxon>Spermatophyta</taxon>
        <taxon>Magnoliopsida</taxon>
        <taxon>Liliopsida</taxon>
        <taxon>Dioscoreales</taxon>
        <taxon>Dioscoreaceae</taxon>
        <taxon>Dioscorea</taxon>
    </lineage>
</organism>
<evidence type="ECO:0000256" key="4">
    <source>
        <dbReference type="ARBA" id="ARBA00012723"/>
    </source>
</evidence>
<dbReference type="PANTHER" id="PTHR18929:SF132">
    <property type="entry name" value="PROTEIN DISULFIDE-ISOMERASE A3"/>
    <property type="match status" value="1"/>
</dbReference>
<dbReference type="GO" id="GO:0034976">
    <property type="term" value="P:response to endoplasmic reticulum stress"/>
    <property type="evidence" value="ECO:0007669"/>
    <property type="project" value="TreeGrafter"/>
</dbReference>
<evidence type="ECO:0000256" key="6">
    <source>
        <dbReference type="ARBA" id="ARBA00023235"/>
    </source>
</evidence>
<keyword evidence="7" id="KW-0676">Redox-active center</keyword>
<dbReference type="OrthoDB" id="1700492at2759"/>
<comment type="subcellular location">
    <subcellularLocation>
        <location evidence="2">Endoplasmic reticulum lumen</location>
    </subcellularLocation>
</comment>
<keyword evidence="10" id="KW-1185">Reference proteome</keyword>
<dbReference type="PANTHER" id="PTHR18929">
    <property type="entry name" value="PROTEIN DISULFIDE ISOMERASE"/>
    <property type="match status" value="1"/>
</dbReference>
<evidence type="ECO:0000313" key="9">
    <source>
        <dbReference type="EMBL" id="KAJ0961963.1"/>
    </source>
</evidence>
<evidence type="ECO:0000256" key="2">
    <source>
        <dbReference type="ARBA" id="ARBA00004319"/>
    </source>
</evidence>
<dbReference type="GO" id="GO:0005788">
    <property type="term" value="C:endoplasmic reticulum lumen"/>
    <property type="evidence" value="ECO:0007669"/>
    <property type="project" value="UniProtKB-SubCell"/>
</dbReference>
<name>A0A9D5BWD7_9LILI</name>
<dbReference type="SUPFAM" id="SSF52833">
    <property type="entry name" value="Thioredoxin-like"/>
    <property type="match status" value="1"/>
</dbReference>
<dbReference type="Proteomes" id="UP001085076">
    <property type="component" value="Miscellaneous, Linkage group lg10"/>
</dbReference>